<feature type="domain" description="C962R-like N-terminal AEP" evidence="5">
    <location>
        <begin position="77"/>
        <end position="237"/>
    </location>
</feature>
<dbReference type="GO" id="GO:0005759">
    <property type="term" value="C:mitochondrial matrix"/>
    <property type="evidence" value="ECO:0007669"/>
    <property type="project" value="TreeGrafter"/>
</dbReference>
<dbReference type="InterPro" id="IPR056443">
    <property type="entry name" value="AEP_C962R"/>
</dbReference>
<dbReference type="EC" id="2.7.7.102" evidence="3"/>
<evidence type="ECO:0000256" key="1">
    <source>
        <dbReference type="ARBA" id="ARBA00026139"/>
    </source>
</evidence>
<dbReference type="EMBL" id="BQMJ01000035">
    <property type="protein sequence ID" value="GJQ12621.1"/>
    <property type="molecule type" value="Genomic_DNA"/>
</dbReference>
<evidence type="ECO:0000313" key="6">
    <source>
        <dbReference type="EMBL" id="GJQ12621.1"/>
    </source>
</evidence>
<dbReference type="AlphaFoldDB" id="A0A9C7PXX4"/>
<evidence type="ECO:0000256" key="4">
    <source>
        <dbReference type="ARBA" id="ARBA00047303"/>
    </source>
</evidence>
<accession>A0A9C7PXX4</accession>
<dbReference type="PANTHER" id="PTHR31399:SF0">
    <property type="entry name" value="DNA-DIRECTED PRIMASE_POLYMERASE PROTEIN"/>
    <property type="match status" value="1"/>
</dbReference>
<dbReference type="Pfam" id="PF23162">
    <property type="entry name" value="AEP_C962R"/>
    <property type="match status" value="1"/>
</dbReference>
<comment type="catalytic activity">
    <reaction evidence="2">
        <text>ssDNA + n NTP = ssDNA/pppN(pN)n-1 hybrid + (n-1) diphosphate.</text>
        <dbReference type="EC" id="2.7.7.102"/>
    </reaction>
</comment>
<evidence type="ECO:0000313" key="7">
    <source>
        <dbReference type="Proteomes" id="UP001061958"/>
    </source>
</evidence>
<sequence length="414" mass="47474">MNTIPTCSFYGNSLKGYIPPALRQDTRKLNHQGPSKAKCFHFPTQSAALEAAAKLPGLELFSEDLDSSGTRHYLLASYNDFWEIYRKRTNKHFYEVIRENVSCKLYFDLEYVQACNTHIQESLLLESIAKLVKEGLKQILKRKDYALLPYLRCLVLDSSSKEKFSKHIVFPKIVFPNNRIAGKFISTLLQCSDITSQLLVLKPSRDEMQTVLAIDLSVYSRNRCFRILGSSKFGENRPLTLGQQMTQRLLNETLVCCFHPDDVILIDEAQIGYIQPLNDSFELSSILKTSLLHTKHNDPFVASHSKSSPFPQVDKFIESVIGDGQVKGSIRNVVFFSSSLKLVYNIQKYRYCHRIGRHHKSNHIVIIVELNTMCYYQKCLDPECRAIDYRSPPRPLPEQLLQDFNLATSCKDSK</sequence>
<dbReference type="GO" id="GO:0042276">
    <property type="term" value="P:error-prone translesion synthesis"/>
    <property type="evidence" value="ECO:0007669"/>
    <property type="project" value="InterPro"/>
</dbReference>
<name>A0A9C7PXX4_9RHOD</name>
<evidence type="ECO:0000256" key="3">
    <source>
        <dbReference type="ARBA" id="ARBA00044768"/>
    </source>
</evidence>
<evidence type="ECO:0000259" key="5">
    <source>
        <dbReference type="Pfam" id="PF23162"/>
    </source>
</evidence>
<dbReference type="GO" id="GO:0031297">
    <property type="term" value="P:replication fork processing"/>
    <property type="evidence" value="ECO:0007669"/>
    <property type="project" value="TreeGrafter"/>
</dbReference>
<evidence type="ECO:0000256" key="2">
    <source>
        <dbReference type="ARBA" id="ARBA00044677"/>
    </source>
</evidence>
<dbReference type="PANTHER" id="PTHR31399">
    <property type="entry name" value="DNA-DIRECTED PRIMASE / POLYMERASE PROTEIN"/>
    <property type="match status" value="1"/>
</dbReference>
<gene>
    <name evidence="6" type="ORF">GpartN1_g4412.t1</name>
</gene>
<dbReference type="Proteomes" id="UP001061958">
    <property type="component" value="Unassembled WGS sequence"/>
</dbReference>
<dbReference type="OrthoDB" id="5988181at2759"/>
<comment type="catalytic activity">
    <reaction evidence="4">
        <text>DNA(n) + a 2'-deoxyribonucleoside 5'-triphosphate = DNA(n+1) + diphosphate</text>
        <dbReference type="Rhea" id="RHEA:22508"/>
        <dbReference type="Rhea" id="RHEA-COMP:17339"/>
        <dbReference type="Rhea" id="RHEA-COMP:17340"/>
        <dbReference type="ChEBI" id="CHEBI:33019"/>
        <dbReference type="ChEBI" id="CHEBI:61560"/>
        <dbReference type="ChEBI" id="CHEBI:173112"/>
        <dbReference type="EC" id="2.7.7.7"/>
    </reaction>
    <physiologicalReaction direction="left-to-right" evidence="4">
        <dbReference type="Rhea" id="RHEA:22509"/>
    </physiologicalReaction>
</comment>
<dbReference type="GO" id="GO:0006264">
    <property type="term" value="P:mitochondrial DNA replication"/>
    <property type="evidence" value="ECO:0007669"/>
    <property type="project" value="TreeGrafter"/>
</dbReference>
<comment type="caution">
    <text evidence="6">The sequence shown here is derived from an EMBL/GenBank/DDBJ whole genome shotgun (WGS) entry which is preliminary data.</text>
</comment>
<dbReference type="GO" id="GO:0003682">
    <property type="term" value="F:chromatin binding"/>
    <property type="evidence" value="ECO:0007669"/>
    <property type="project" value="TreeGrafter"/>
</dbReference>
<dbReference type="GO" id="GO:0009411">
    <property type="term" value="P:response to UV"/>
    <property type="evidence" value="ECO:0007669"/>
    <property type="project" value="TreeGrafter"/>
</dbReference>
<protein>
    <recommendedName>
        <fullName evidence="1">DNA-directed primase/polymerase protein</fullName>
        <ecNumber evidence="3">2.7.7.102</ecNumber>
    </recommendedName>
</protein>
<reference evidence="6" key="1">
    <citation type="journal article" date="2022" name="Proc. Natl. Acad. Sci. U.S.A.">
        <title>Life cycle and functional genomics of the unicellular red alga Galdieria for elucidating algal and plant evolution and industrial use.</title>
        <authorList>
            <person name="Hirooka S."/>
            <person name="Itabashi T."/>
            <person name="Ichinose T.M."/>
            <person name="Onuma R."/>
            <person name="Fujiwara T."/>
            <person name="Yamashita S."/>
            <person name="Jong L.W."/>
            <person name="Tomita R."/>
            <person name="Iwane A.H."/>
            <person name="Miyagishima S.Y."/>
        </authorList>
    </citation>
    <scope>NUCLEOTIDE SEQUENCE</scope>
    <source>
        <strain evidence="6">NBRC 102759</strain>
    </source>
</reference>
<organism evidence="6 7">
    <name type="scientific">Galdieria partita</name>
    <dbReference type="NCBI Taxonomy" id="83374"/>
    <lineage>
        <taxon>Eukaryota</taxon>
        <taxon>Rhodophyta</taxon>
        <taxon>Bangiophyceae</taxon>
        <taxon>Galdieriales</taxon>
        <taxon>Galdieriaceae</taxon>
        <taxon>Galdieria</taxon>
    </lineage>
</organism>
<reference evidence="6" key="2">
    <citation type="submission" date="2022-01" db="EMBL/GenBank/DDBJ databases">
        <authorList>
            <person name="Hirooka S."/>
            <person name="Miyagishima S.Y."/>
        </authorList>
    </citation>
    <scope>NUCLEOTIDE SEQUENCE</scope>
    <source>
        <strain evidence="6">NBRC 102759</strain>
    </source>
</reference>
<dbReference type="InterPro" id="IPR044917">
    <property type="entry name" value="PRIMPOL"/>
</dbReference>
<dbReference type="GO" id="GO:0003887">
    <property type="term" value="F:DNA-directed DNA polymerase activity"/>
    <property type="evidence" value="ECO:0007669"/>
    <property type="project" value="UniProtKB-EC"/>
</dbReference>
<keyword evidence="7" id="KW-1185">Reference proteome</keyword>
<dbReference type="Pfam" id="PF03121">
    <property type="entry name" value="Herpes_UL52"/>
    <property type="match status" value="1"/>
</dbReference>
<dbReference type="GO" id="GO:0005634">
    <property type="term" value="C:nucleus"/>
    <property type="evidence" value="ECO:0007669"/>
    <property type="project" value="TreeGrafter"/>
</dbReference>
<proteinExistence type="predicted"/>